<feature type="region of interest" description="Disordered" evidence="1">
    <location>
        <begin position="207"/>
        <end position="289"/>
    </location>
</feature>
<dbReference type="Proteomes" id="UP000079169">
    <property type="component" value="Unplaced"/>
</dbReference>
<feature type="compositionally biased region" description="Basic residues" evidence="1">
    <location>
        <begin position="230"/>
        <end position="239"/>
    </location>
</feature>
<protein>
    <submittedName>
        <fullName evidence="3">Uncharacterized protein LOC103520757</fullName>
    </submittedName>
</protein>
<sequence>MSNFSILKIKKSKGKKKKLSTSEQEQDQEESPGKSKEGYEEPQGISTPSKEVFLSSRPSFPSLSSLGSNRDLSVEYLVQGGGSGVSLSGDSSSDPEITVLLILHNHHVSHLKNIDVNLSQSHAYSLVRHPVASGPGYEPSSVRLLAELSPGSRQESNLTLKFSEASMNHKIRGTLSYISQVAKENGSATMNQVGNLLGMDYMEVPDDTPAVKKKKKKTKDKEKKSEEKIKKSKGKKKKLSTSEQEQDQEETPGKSKEGYEEPQGISTPSKEVFLSSRPSFPSLSSLGSNRDLSVEYLVQGGGSGVSLSGDSSSDPEIT</sequence>
<name>A0A1S3DL47_DIACI</name>
<evidence type="ECO:0000313" key="2">
    <source>
        <dbReference type="Proteomes" id="UP000079169"/>
    </source>
</evidence>
<dbReference type="GeneID" id="103520757"/>
<gene>
    <name evidence="3" type="primary">LOC103520757</name>
</gene>
<keyword evidence="2" id="KW-1185">Reference proteome</keyword>
<organism evidence="2 3">
    <name type="scientific">Diaphorina citri</name>
    <name type="common">Asian citrus psyllid</name>
    <dbReference type="NCBI Taxonomy" id="121845"/>
    <lineage>
        <taxon>Eukaryota</taxon>
        <taxon>Metazoa</taxon>
        <taxon>Ecdysozoa</taxon>
        <taxon>Arthropoda</taxon>
        <taxon>Hexapoda</taxon>
        <taxon>Insecta</taxon>
        <taxon>Pterygota</taxon>
        <taxon>Neoptera</taxon>
        <taxon>Paraneoptera</taxon>
        <taxon>Hemiptera</taxon>
        <taxon>Sternorrhyncha</taxon>
        <taxon>Psylloidea</taxon>
        <taxon>Psyllidae</taxon>
        <taxon>Diaphorininae</taxon>
        <taxon>Diaphorina</taxon>
    </lineage>
</organism>
<evidence type="ECO:0000256" key="1">
    <source>
        <dbReference type="SAM" id="MobiDB-lite"/>
    </source>
</evidence>
<reference evidence="3" key="1">
    <citation type="submission" date="2025-08" db="UniProtKB">
        <authorList>
            <consortium name="RefSeq"/>
        </authorList>
    </citation>
    <scope>IDENTIFICATION</scope>
</reference>
<proteinExistence type="predicted"/>
<dbReference type="RefSeq" id="XP_008484080.1">
    <property type="nucleotide sequence ID" value="XM_008485858.1"/>
</dbReference>
<evidence type="ECO:0000313" key="3">
    <source>
        <dbReference type="RefSeq" id="XP_008484080.1"/>
    </source>
</evidence>
<feature type="non-terminal residue" evidence="3">
    <location>
        <position position="318"/>
    </location>
</feature>
<dbReference type="KEGG" id="dci:103520757"/>
<feature type="compositionally biased region" description="Low complexity" evidence="1">
    <location>
        <begin position="273"/>
        <end position="288"/>
    </location>
</feature>
<accession>A0A1S3DL47</accession>
<feature type="compositionally biased region" description="Basic and acidic residues" evidence="1">
    <location>
        <begin position="219"/>
        <end position="229"/>
    </location>
</feature>
<feature type="compositionally biased region" description="Basic residues" evidence="1">
    <location>
        <begin position="8"/>
        <end position="19"/>
    </location>
</feature>
<dbReference type="PaxDb" id="121845-A0A1S3DL47"/>
<feature type="region of interest" description="Disordered" evidence="1">
    <location>
        <begin position="1"/>
        <end position="53"/>
    </location>
</feature>
<dbReference type="AlphaFoldDB" id="A0A1S3DL47"/>